<keyword evidence="1" id="KW-1133">Transmembrane helix</keyword>
<dbReference type="SUPFAM" id="SSF52047">
    <property type="entry name" value="RNI-like"/>
    <property type="match status" value="1"/>
</dbReference>
<keyword evidence="1" id="KW-0812">Transmembrane</keyword>
<dbReference type="AlphaFoldDB" id="A0A1Y1W598"/>
<comment type="caution">
    <text evidence="2">The sequence shown here is derived from an EMBL/GenBank/DDBJ whole genome shotgun (WGS) entry which is preliminary data.</text>
</comment>
<reference evidence="2 3" key="1">
    <citation type="submission" date="2016-07" db="EMBL/GenBank/DDBJ databases">
        <title>Pervasive Adenine N6-methylation of Active Genes in Fungi.</title>
        <authorList>
            <consortium name="DOE Joint Genome Institute"/>
            <person name="Mondo S.J."/>
            <person name="Dannebaum R.O."/>
            <person name="Kuo R.C."/>
            <person name="Labutti K."/>
            <person name="Haridas S."/>
            <person name="Kuo A."/>
            <person name="Salamov A."/>
            <person name="Ahrendt S.R."/>
            <person name="Lipzen A."/>
            <person name="Sullivan W."/>
            <person name="Andreopoulos W.B."/>
            <person name="Clum A."/>
            <person name="Lindquist E."/>
            <person name="Daum C."/>
            <person name="Ramamoorthy G.K."/>
            <person name="Gryganskyi A."/>
            <person name="Culley D."/>
            <person name="Magnuson J.K."/>
            <person name="James T.Y."/>
            <person name="O'Malley M.A."/>
            <person name="Stajich J.E."/>
            <person name="Spatafora J.W."/>
            <person name="Visel A."/>
            <person name="Grigoriev I.V."/>
        </authorList>
    </citation>
    <scope>NUCLEOTIDE SEQUENCE [LARGE SCALE GENOMIC DNA]</scope>
    <source>
        <strain evidence="2 3">ATCC 12442</strain>
    </source>
</reference>
<evidence type="ECO:0000256" key="1">
    <source>
        <dbReference type="SAM" id="Phobius"/>
    </source>
</evidence>
<dbReference type="EMBL" id="MCFD01000009">
    <property type="protein sequence ID" value="ORX68690.1"/>
    <property type="molecule type" value="Genomic_DNA"/>
</dbReference>
<dbReference type="RefSeq" id="XP_040742472.1">
    <property type="nucleotide sequence ID" value="XM_040891401.1"/>
</dbReference>
<name>A0A1Y1W598_9FUNG</name>
<keyword evidence="1" id="KW-0472">Membrane</keyword>
<evidence type="ECO:0008006" key="4">
    <source>
        <dbReference type="Google" id="ProtNLM"/>
    </source>
</evidence>
<evidence type="ECO:0000313" key="3">
    <source>
        <dbReference type="Proteomes" id="UP000193922"/>
    </source>
</evidence>
<sequence>MRHVMSARCFPLLLALRPPTLFIIIFFHIPSIMPAPTSLNALAGGDILKRVLEMGFQPDIAAICVPAHWFYLLKSRAFSTLIIRSARLKPTLTNRITKIVAPTAKPPIVWYSNINAIIASGMAGSTGTVRIFGRVGETTFVSCLVSLFEGLGLSRVAWPNLESLRIETRVDFDGGYPLDVLVQHTLAYFAQNMPNLKEIYVPTCVISPSVSPLIEGLIVRSLPNLSCLHIARPFPKVDITMFSQNITKVKLHGPHVTNIVPLPAMFTDQLRNLELTEIDPSFPWSFLARPGSNVITLPNVERLVLDFDRYGRQIVSVKRFPMQIVCARVKTLVIKCALRFYDDFYSAICVEARNRVEIWESLRKLQYIDMDIIRQATRLCVTPYYVGGESNGNMSEFTQKVFDTQLMARCLKTSIQHFPNQYPVPWPNLRHIELTVDVLKWPAIEQFVKSHPRLWYLNITCITRYNHYGEGVIAGEIHDLPSEHTKLFSTKLQVLHINDFSDWSMQYIAWIKKMILSAPLLIELILPRKYTAHFAEFAKANNRDISFSIK</sequence>
<evidence type="ECO:0000313" key="2">
    <source>
        <dbReference type="EMBL" id="ORX68690.1"/>
    </source>
</evidence>
<accession>A0A1Y1W598</accession>
<feature type="transmembrane region" description="Helical" evidence="1">
    <location>
        <begin position="12"/>
        <end position="29"/>
    </location>
</feature>
<organism evidence="2 3">
    <name type="scientific">Linderina pennispora</name>
    <dbReference type="NCBI Taxonomy" id="61395"/>
    <lineage>
        <taxon>Eukaryota</taxon>
        <taxon>Fungi</taxon>
        <taxon>Fungi incertae sedis</taxon>
        <taxon>Zoopagomycota</taxon>
        <taxon>Kickxellomycotina</taxon>
        <taxon>Kickxellomycetes</taxon>
        <taxon>Kickxellales</taxon>
        <taxon>Kickxellaceae</taxon>
        <taxon>Linderina</taxon>
    </lineage>
</organism>
<gene>
    <name evidence="2" type="ORF">DL89DRAFT_323570</name>
</gene>
<dbReference type="GeneID" id="63808049"/>
<dbReference type="Proteomes" id="UP000193922">
    <property type="component" value="Unassembled WGS sequence"/>
</dbReference>
<keyword evidence="3" id="KW-1185">Reference proteome</keyword>
<proteinExistence type="predicted"/>
<protein>
    <recommendedName>
        <fullName evidence="4">F-box domain-containing protein</fullName>
    </recommendedName>
</protein>